<keyword evidence="2" id="KW-1185">Reference proteome</keyword>
<organism evidence="1 2">
    <name type="scientific">Pseudoalteromonas undina</name>
    <dbReference type="NCBI Taxonomy" id="43660"/>
    <lineage>
        <taxon>Bacteria</taxon>
        <taxon>Pseudomonadati</taxon>
        <taxon>Pseudomonadota</taxon>
        <taxon>Gammaproteobacteria</taxon>
        <taxon>Alteromonadales</taxon>
        <taxon>Pseudoalteromonadaceae</taxon>
        <taxon>Pseudoalteromonas</taxon>
    </lineage>
</organism>
<reference evidence="1" key="1">
    <citation type="submission" date="2024-02" db="EMBL/GenBank/DDBJ databases">
        <title>Bacteria isolated from the canopy kelp, Nereocystis luetkeana.</title>
        <authorList>
            <person name="Pfister C.A."/>
            <person name="Younker I.T."/>
            <person name="Light S.H."/>
        </authorList>
    </citation>
    <scope>NUCLEOTIDE SEQUENCE</scope>
    <source>
        <strain evidence="1">TN.2.01</strain>
    </source>
</reference>
<accession>A0ACC6R2L1</accession>
<evidence type="ECO:0000313" key="2">
    <source>
        <dbReference type="Proteomes" id="UP001374952"/>
    </source>
</evidence>
<comment type="caution">
    <text evidence="1">The sequence shown here is derived from an EMBL/GenBank/DDBJ whole genome shotgun (WGS) entry which is preliminary data.</text>
</comment>
<proteinExistence type="predicted"/>
<name>A0ACC6R2L1_9GAMM</name>
<dbReference type="Proteomes" id="UP001374952">
    <property type="component" value="Unassembled WGS sequence"/>
</dbReference>
<sequence>MTNFNHSTISKELENIASWWIDNSIDHLNGGFIGEIDCKGNQVLHASKGIVLNSRILWFFSELALKTKNTAHVEAAIRSFNYIINYFDDAEFGGAVWELDYQGNVLNSKKQTYAQCFCIYAFSSYFKLTGSKLAFSKAEQYFELVEKFALDKVHGGYIEAMTQHWESIEDFRLSEKDMNAPKSMNTHLHVLEAYTAFYQIKKDAVTKQALTGVLDTFADNIVDADRGHQKLFFDMEWNDLSEAFSYGHDIEASWLLNEAIEVLDNQRINAKISPIVIKLASSCLSEAIGNKGQVCDEFVFSTETRLEHSDWWVQAEALVGFLNAYAITKDKRYYDACVAIWNYIDEYHLDKEFGEWHWVSTNDLNDVKARYKVGFWKAPYHNGRAMMELCRLFTELDEGIK</sequence>
<protein>
    <submittedName>
        <fullName evidence="1">AGE family epimerase/isomerase</fullName>
    </submittedName>
</protein>
<dbReference type="EMBL" id="JBAKAX010000006">
    <property type="protein sequence ID" value="MEL0604085.1"/>
    <property type="molecule type" value="Genomic_DNA"/>
</dbReference>
<gene>
    <name evidence="1" type="ORF">V6250_07890</name>
</gene>
<evidence type="ECO:0000313" key="1">
    <source>
        <dbReference type="EMBL" id="MEL0604085.1"/>
    </source>
</evidence>